<sequence length="108" mass="11270">MHSSSPQSCSTHIRNTASALGTFSNMSPPTYSILSGVGTDAFDTTWGRSKLIPRIQGKALTSIDKVVPSPPPTSTTVLTPSNKLGHPLISWGTATLASQAMASLMSLL</sequence>
<name>A0A7C8Z368_OPUST</name>
<dbReference type="AlphaFoldDB" id="A0A7C8Z368"/>
<accession>A0A7C8Z368</accession>
<reference evidence="1" key="1">
    <citation type="journal article" date="2013" name="J. Plant Res.">
        <title>Effect of fungi and light on seed germination of three Opuntia species from semiarid lands of central Mexico.</title>
        <authorList>
            <person name="Delgado-Sanchez P."/>
            <person name="Jimenez-Bremont J.F."/>
            <person name="Guerrero-Gonzalez Mde L."/>
            <person name="Flores J."/>
        </authorList>
    </citation>
    <scope>NUCLEOTIDE SEQUENCE</scope>
    <source>
        <tissue evidence="1">Cladode</tissue>
    </source>
</reference>
<organism evidence="1">
    <name type="scientific">Opuntia streptacantha</name>
    <name type="common">Prickly pear cactus</name>
    <name type="synonym">Opuntia cardona</name>
    <dbReference type="NCBI Taxonomy" id="393608"/>
    <lineage>
        <taxon>Eukaryota</taxon>
        <taxon>Viridiplantae</taxon>
        <taxon>Streptophyta</taxon>
        <taxon>Embryophyta</taxon>
        <taxon>Tracheophyta</taxon>
        <taxon>Spermatophyta</taxon>
        <taxon>Magnoliopsida</taxon>
        <taxon>eudicotyledons</taxon>
        <taxon>Gunneridae</taxon>
        <taxon>Pentapetalae</taxon>
        <taxon>Caryophyllales</taxon>
        <taxon>Cactineae</taxon>
        <taxon>Cactaceae</taxon>
        <taxon>Opuntioideae</taxon>
        <taxon>Opuntia</taxon>
    </lineage>
</organism>
<protein>
    <submittedName>
        <fullName evidence="1">Uncharacterized protein</fullName>
    </submittedName>
</protein>
<dbReference type="EMBL" id="GISG01086210">
    <property type="protein sequence ID" value="MBA4633278.1"/>
    <property type="molecule type" value="Transcribed_RNA"/>
</dbReference>
<proteinExistence type="predicted"/>
<reference evidence="1" key="2">
    <citation type="submission" date="2020-07" db="EMBL/GenBank/DDBJ databases">
        <authorList>
            <person name="Vera ALvarez R."/>
            <person name="Arias-Moreno D.M."/>
            <person name="Jimenez-Jacinto V."/>
            <person name="Jimenez-Bremont J.F."/>
            <person name="Swaminathan K."/>
            <person name="Moose S.P."/>
            <person name="Guerrero-Gonzalez M.L."/>
            <person name="Marino-Ramirez L."/>
            <person name="Landsman D."/>
            <person name="Rodriguez-Kessler M."/>
            <person name="Delgado-Sanchez P."/>
        </authorList>
    </citation>
    <scope>NUCLEOTIDE SEQUENCE</scope>
    <source>
        <tissue evidence="1">Cladode</tissue>
    </source>
</reference>
<evidence type="ECO:0000313" key="1">
    <source>
        <dbReference type="EMBL" id="MBA4633278.1"/>
    </source>
</evidence>